<dbReference type="Proteomes" id="UP001055879">
    <property type="component" value="Linkage Group LG14"/>
</dbReference>
<reference evidence="1 2" key="2">
    <citation type="journal article" date="2022" name="Mol. Ecol. Resour.">
        <title>The genomes of chicory, endive, great burdock and yacon provide insights into Asteraceae paleo-polyploidization history and plant inulin production.</title>
        <authorList>
            <person name="Fan W."/>
            <person name="Wang S."/>
            <person name="Wang H."/>
            <person name="Wang A."/>
            <person name="Jiang F."/>
            <person name="Liu H."/>
            <person name="Zhao H."/>
            <person name="Xu D."/>
            <person name="Zhang Y."/>
        </authorList>
    </citation>
    <scope>NUCLEOTIDE SEQUENCE [LARGE SCALE GENOMIC DNA]</scope>
    <source>
        <strain evidence="2">cv. Niubang</strain>
    </source>
</reference>
<accession>A0ACB8Y3N2</accession>
<protein>
    <submittedName>
        <fullName evidence="1">Uncharacterized protein</fullName>
    </submittedName>
</protein>
<sequence length="66" mass="7695">MNMQMFSSHTLLVMVITRVLWDPVYYVSCKLCLRWMMVIFPNSSSYFASEILVFDSDCVFGVDDLV</sequence>
<reference evidence="2" key="1">
    <citation type="journal article" date="2022" name="Mol. Ecol. Resour.">
        <title>The genomes of chicory, endive, great burdock and yacon provide insights into Asteraceae palaeo-polyploidization history and plant inulin production.</title>
        <authorList>
            <person name="Fan W."/>
            <person name="Wang S."/>
            <person name="Wang H."/>
            <person name="Wang A."/>
            <person name="Jiang F."/>
            <person name="Liu H."/>
            <person name="Zhao H."/>
            <person name="Xu D."/>
            <person name="Zhang Y."/>
        </authorList>
    </citation>
    <scope>NUCLEOTIDE SEQUENCE [LARGE SCALE GENOMIC DNA]</scope>
    <source>
        <strain evidence="2">cv. Niubang</strain>
    </source>
</reference>
<proteinExistence type="predicted"/>
<comment type="caution">
    <text evidence="1">The sequence shown here is derived from an EMBL/GenBank/DDBJ whole genome shotgun (WGS) entry which is preliminary data.</text>
</comment>
<evidence type="ECO:0000313" key="2">
    <source>
        <dbReference type="Proteomes" id="UP001055879"/>
    </source>
</evidence>
<gene>
    <name evidence="1" type="ORF">L6452_37423</name>
</gene>
<organism evidence="1 2">
    <name type="scientific">Arctium lappa</name>
    <name type="common">Greater burdock</name>
    <name type="synonym">Lappa major</name>
    <dbReference type="NCBI Taxonomy" id="4217"/>
    <lineage>
        <taxon>Eukaryota</taxon>
        <taxon>Viridiplantae</taxon>
        <taxon>Streptophyta</taxon>
        <taxon>Embryophyta</taxon>
        <taxon>Tracheophyta</taxon>
        <taxon>Spermatophyta</taxon>
        <taxon>Magnoliopsida</taxon>
        <taxon>eudicotyledons</taxon>
        <taxon>Gunneridae</taxon>
        <taxon>Pentapetalae</taxon>
        <taxon>asterids</taxon>
        <taxon>campanulids</taxon>
        <taxon>Asterales</taxon>
        <taxon>Asteraceae</taxon>
        <taxon>Carduoideae</taxon>
        <taxon>Cardueae</taxon>
        <taxon>Arctiinae</taxon>
        <taxon>Arctium</taxon>
    </lineage>
</organism>
<keyword evidence="2" id="KW-1185">Reference proteome</keyword>
<dbReference type="EMBL" id="CM042060">
    <property type="protein sequence ID" value="KAI3678142.1"/>
    <property type="molecule type" value="Genomic_DNA"/>
</dbReference>
<name>A0ACB8Y3N2_ARCLA</name>
<evidence type="ECO:0000313" key="1">
    <source>
        <dbReference type="EMBL" id="KAI3678142.1"/>
    </source>
</evidence>